<name>A0ABU5UYG8_9GAMM</name>
<dbReference type="PANTHER" id="PTHR23427">
    <property type="entry name" value="SURFEIT LOCUS PROTEIN"/>
    <property type="match status" value="1"/>
</dbReference>
<comment type="similarity">
    <text evidence="2 6">Belongs to the SURF1 family.</text>
</comment>
<comment type="subcellular location">
    <subcellularLocation>
        <location evidence="6">Cell membrane</location>
        <topology evidence="6">Multi-pass membrane protein</topology>
    </subcellularLocation>
    <subcellularLocation>
        <location evidence="1">Membrane</location>
    </subcellularLocation>
</comment>
<accession>A0ABU5UYG8</accession>
<feature type="transmembrane region" description="Helical" evidence="6">
    <location>
        <begin position="210"/>
        <end position="230"/>
    </location>
</feature>
<evidence type="ECO:0000256" key="1">
    <source>
        <dbReference type="ARBA" id="ARBA00004370"/>
    </source>
</evidence>
<dbReference type="Proteomes" id="UP001301653">
    <property type="component" value="Unassembled WGS sequence"/>
</dbReference>
<evidence type="ECO:0000256" key="3">
    <source>
        <dbReference type="ARBA" id="ARBA00022692"/>
    </source>
</evidence>
<evidence type="ECO:0000256" key="6">
    <source>
        <dbReference type="RuleBase" id="RU363076"/>
    </source>
</evidence>
<keyword evidence="4 6" id="KW-1133">Transmembrane helix</keyword>
<keyword evidence="5 6" id="KW-0472">Membrane</keyword>
<protein>
    <recommendedName>
        <fullName evidence="6">SURF1-like protein</fullName>
    </recommendedName>
</protein>
<evidence type="ECO:0000256" key="5">
    <source>
        <dbReference type="ARBA" id="ARBA00023136"/>
    </source>
</evidence>
<dbReference type="PROSITE" id="PS50895">
    <property type="entry name" value="SURF1"/>
    <property type="match status" value="1"/>
</dbReference>
<keyword evidence="6" id="KW-1003">Cell membrane</keyword>
<gene>
    <name evidence="7" type="ORF">VA603_01150</name>
</gene>
<evidence type="ECO:0000256" key="4">
    <source>
        <dbReference type="ARBA" id="ARBA00022989"/>
    </source>
</evidence>
<evidence type="ECO:0000313" key="8">
    <source>
        <dbReference type="Proteomes" id="UP001301653"/>
    </source>
</evidence>
<dbReference type="EMBL" id="JAYFUH010000039">
    <property type="protein sequence ID" value="MEA5666146.1"/>
    <property type="molecule type" value="Genomic_DNA"/>
</dbReference>
<dbReference type="RefSeq" id="WP_323437690.1">
    <property type="nucleotide sequence ID" value="NZ_JAYFUH010000039.1"/>
</dbReference>
<comment type="caution">
    <text evidence="7">The sequence shown here is derived from an EMBL/GenBank/DDBJ whole genome shotgun (WGS) entry which is preliminary data.</text>
</comment>
<keyword evidence="3 6" id="KW-0812">Transmembrane</keyword>
<dbReference type="PANTHER" id="PTHR23427:SF2">
    <property type="entry name" value="SURFEIT LOCUS PROTEIN 1"/>
    <property type="match status" value="1"/>
</dbReference>
<dbReference type="CDD" id="cd06662">
    <property type="entry name" value="SURF1"/>
    <property type="match status" value="1"/>
</dbReference>
<keyword evidence="8" id="KW-1185">Reference proteome</keyword>
<proteinExistence type="inferred from homology"/>
<sequence>MTRQHTSAFGWSLALLVATVFCGLGVWQLHRMHEKQALLDQVPPGREKAMTVQQAMQAPRVLHWVRDRLQFLPGSILLDNQLRHGRAGVKVYQPARADGGQVVLVDLGWLPLPADRQMPAITPQPGVQTLEGLWAPPPSAGLALGPALAAADQPRTWLATRIELPAISRALGVADAPMAPQVLRLDPSLPLGYERDLELLPNTLPPSRHLGYAVQWFAMALAVLVIAVVLQWRRGRARR</sequence>
<dbReference type="Pfam" id="PF02104">
    <property type="entry name" value="SURF1"/>
    <property type="match status" value="1"/>
</dbReference>
<dbReference type="InterPro" id="IPR002994">
    <property type="entry name" value="Surf1/Shy1"/>
</dbReference>
<comment type="caution">
    <text evidence="6">Lacks conserved residue(s) required for the propagation of feature annotation.</text>
</comment>
<dbReference type="InterPro" id="IPR045214">
    <property type="entry name" value="Surf1/Surf4"/>
</dbReference>
<evidence type="ECO:0000313" key="7">
    <source>
        <dbReference type="EMBL" id="MEA5666146.1"/>
    </source>
</evidence>
<organism evidence="7 8">
    <name type="scientific">Stenotrophomonas capsici</name>
    <dbReference type="NCBI Taxonomy" id="3110230"/>
    <lineage>
        <taxon>Bacteria</taxon>
        <taxon>Pseudomonadati</taxon>
        <taxon>Pseudomonadota</taxon>
        <taxon>Gammaproteobacteria</taxon>
        <taxon>Lysobacterales</taxon>
        <taxon>Lysobacteraceae</taxon>
        <taxon>Stenotrophomonas</taxon>
    </lineage>
</organism>
<evidence type="ECO:0000256" key="2">
    <source>
        <dbReference type="ARBA" id="ARBA00007165"/>
    </source>
</evidence>
<reference evidence="7 8" key="1">
    <citation type="submission" date="2023-12" db="EMBL/GenBank/DDBJ databases">
        <title>Stenotrophomonas guangdongensis sp. nov., isolated from wilted pepper plants (Capsicum annuum).</title>
        <authorList>
            <person name="Qiu M."/>
            <person name="Li Y."/>
            <person name="Liu Q."/>
            <person name="Zhang X."/>
            <person name="Huang Y."/>
            <person name="Guo R."/>
            <person name="Hu M."/>
            <person name="Zhou J."/>
            <person name="Zhou X."/>
        </authorList>
    </citation>
    <scope>NUCLEOTIDE SEQUENCE [LARGE SCALE GENOMIC DNA]</scope>
    <source>
        <strain evidence="7 8">MH1</strain>
    </source>
</reference>